<proteinExistence type="predicted"/>
<dbReference type="EMBL" id="MN739364">
    <property type="protein sequence ID" value="QHT01114.1"/>
    <property type="molecule type" value="Genomic_DNA"/>
</dbReference>
<reference evidence="2" key="1">
    <citation type="journal article" date="2020" name="Nature">
        <title>Giant virus diversity and host interactions through global metagenomics.</title>
        <authorList>
            <person name="Schulz F."/>
            <person name="Roux S."/>
            <person name="Paez-Espino D."/>
            <person name="Jungbluth S."/>
            <person name="Walsh D.A."/>
            <person name="Denef V.J."/>
            <person name="McMahon K.D."/>
            <person name="Konstantinidis K.T."/>
            <person name="Eloe-Fadrosh E.A."/>
            <person name="Kyrpides N.C."/>
            <person name="Woyke T."/>
        </authorList>
    </citation>
    <scope>NUCLEOTIDE SEQUENCE</scope>
    <source>
        <strain evidence="2">GVMAG-M-3300020192-26</strain>
    </source>
</reference>
<name>A0A6C0CC66_9ZZZZ</name>
<protein>
    <submittedName>
        <fullName evidence="2">Uncharacterized protein</fullName>
    </submittedName>
</protein>
<evidence type="ECO:0000256" key="1">
    <source>
        <dbReference type="SAM" id="Phobius"/>
    </source>
</evidence>
<dbReference type="AlphaFoldDB" id="A0A6C0CC66"/>
<evidence type="ECO:0000313" key="2">
    <source>
        <dbReference type="EMBL" id="QHT01114.1"/>
    </source>
</evidence>
<organism evidence="2">
    <name type="scientific">viral metagenome</name>
    <dbReference type="NCBI Taxonomy" id="1070528"/>
    <lineage>
        <taxon>unclassified sequences</taxon>
        <taxon>metagenomes</taxon>
        <taxon>organismal metagenomes</taxon>
    </lineage>
</organism>
<keyword evidence="1" id="KW-1133">Transmembrane helix</keyword>
<sequence>MNRNNNIYNKYIMITFVLFLFIIYFIASQIKVYHISSLPDKQQTELKERNKTRSRLLKNHISVDPDKKEEFKTLPTKNNPFSNLPYPLDLISLIKEEYGTDQYKFNNVNLPVSFKYNDDDPIYISHILQDMRSWNRLFPKYYDTNRQLLAVNAIHITSIQQTEAEFIIHATASLTYLSRTMHVKVIYYGEIIRTDNILSNDTDTYILHLIDIKAIRKNDFGTKIYEPDPFLTMKDQLSYVERINYMHKNENNM</sequence>
<keyword evidence="1" id="KW-0812">Transmembrane</keyword>
<feature type="transmembrane region" description="Helical" evidence="1">
    <location>
        <begin position="7"/>
        <end position="27"/>
    </location>
</feature>
<keyword evidence="1" id="KW-0472">Membrane</keyword>
<accession>A0A6C0CC66</accession>